<name>A0ABS0IYA1_9GAMM</name>
<dbReference type="RefSeq" id="WP_196568753.1">
    <property type="nucleotide sequence ID" value="NZ_JADRYY010000046.1"/>
</dbReference>
<organism evidence="1 2">
    <name type="scientific">Proteus alimentorum</name>
    <dbReference type="NCBI Taxonomy" id="1973495"/>
    <lineage>
        <taxon>Bacteria</taxon>
        <taxon>Pseudomonadati</taxon>
        <taxon>Pseudomonadota</taxon>
        <taxon>Gammaproteobacteria</taxon>
        <taxon>Enterobacterales</taxon>
        <taxon>Morganellaceae</taxon>
        <taxon>Proteus</taxon>
    </lineage>
</organism>
<comment type="caution">
    <text evidence="1">The sequence shown here is derived from an EMBL/GenBank/DDBJ whole genome shotgun (WGS) entry which is preliminary data.</text>
</comment>
<reference evidence="1 2" key="1">
    <citation type="submission" date="2020-11" db="EMBL/GenBank/DDBJ databases">
        <title>Enhanced detection system for hospital associated transmission using whole genome sequencing surveillance.</title>
        <authorList>
            <person name="Harrison L.H."/>
            <person name="Van Tyne D."/>
            <person name="Marsh J.W."/>
            <person name="Griffith M.P."/>
            <person name="Snyder D.J."/>
            <person name="Cooper V.S."/>
            <person name="Mustapha M."/>
        </authorList>
    </citation>
    <scope>NUCLEOTIDE SEQUENCE [LARGE SCALE GENOMIC DNA]</scope>
    <source>
        <strain evidence="1 2">PR00075</strain>
    </source>
</reference>
<dbReference type="Proteomes" id="UP000614721">
    <property type="component" value="Unassembled WGS sequence"/>
</dbReference>
<evidence type="ECO:0008006" key="3">
    <source>
        <dbReference type="Google" id="ProtNLM"/>
    </source>
</evidence>
<accession>A0ABS0IYA1</accession>
<proteinExistence type="predicted"/>
<dbReference type="EMBL" id="JADSJP010000046">
    <property type="protein sequence ID" value="MBG2881014.1"/>
    <property type="molecule type" value="Genomic_DNA"/>
</dbReference>
<evidence type="ECO:0000313" key="1">
    <source>
        <dbReference type="EMBL" id="MBG2881014.1"/>
    </source>
</evidence>
<evidence type="ECO:0000313" key="2">
    <source>
        <dbReference type="Proteomes" id="UP000614721"/>
    </source>
</evidence>
<keyword evidence="2" id="KW-1185">Reference proteome</keyword>
<protein>
    <recommendedName>
        <fullName evidence="3">Phage protein</fullName>
    </recommendedName>
</protein>
<sequence>MKYDKKPLYRKQNTTTRIHPCDHHMGGKYKWERAKYKKINEFSIVRLSMKGKIMRGYDYTPLFRFLLNKVGCLWNDVFSEAIKRLDKSEPIYWMVSLDHAEKREYVRIGDSSYYSQLYIDEKGYLKKVNSSFEKGNIPIYCSCCTYTFNGELII</sequence>
<gene>
    <name evidence="1" type="ORF">I4902_17330</name>
</gene>